<keyword evidence="2" id="KW-1185">Reference proteome</keyword>
<keyword evidence="1" id="KW-0812">Transmembrane</keyword>
<feature type="transmembrane region" description="Helical" evidence="1">
    <location>
        <begin position="89"/>
        <end position="114"/>
    </location>
</feature>
<feature type="transmembrane region" description="Helical" evidence="1">
    <location>
        <begin position="32"/>
        <end position="50"/>
    </location>
</feature>
<organism evidence="2 3">
    <name type="scientific">Elaeophora elaphi</name>
    <dbReference type="NCBI Taxonomy" id="1147741"/>
    <lineage>
        <taxon>Eukaryota</taxon>
        <taxon>Metazoa</taxon>
        <taxon>Ecdysozoa</taxon>
        <taxon>Nematoda</taxon>
        <taxon>Chromadorea</taxon>
        <taxon>Rhabditida</taxon>
        <taxon>Spirurina</taxon>
        <taxon>Spiruromorpha</taxon>
        <taxon>Filarioidea</taxon>
        <taxon>Onchocercidae</taxon>
        <taxon>Elaeophora</taxon>
    </lineage>
</organism>
<keyword evidence="1" id="KW-0472">Membrane</keyword>
<name>A0A0R3RU80_9BILA</name>
<feature type="transmembrane region" description="Helical" evidence="1">
    <location>
        <begin position="120"/>
        <end position="143"/>
    </location>
</feature>
<dbReference type="WBParaSite" id="EEL_0000557101-mRNA-1">
    <property type="protein sequence ID" value="EEL_0000557101-mRNA-1"/>
    <property type="gene ID" value="EEL_0000557101"/>
</dbReference>
<dbReference type="AlphaFoldDB" id="A0A0R3RU80"/>
<feature type="transmembrane region" description="Helical" evidence="1">
    <location>
        <begin position="56"/>
        <end position="77"/>
    </location>
</feature>
<evidence type="ECO:0000313" key="2">
    <source>
        <dbReference type="Proteomes" id="UP000050640"/>
    </source>
</evidence>
<evidence type="ECO:0000256" key="1">
    <source>
        <dbReference type="SAM" id="Phobius"/>
    </source>
</evidence>
<sequence length="213" mass="23943">MKYDKGSRKEKYDSGLPHFYRRSGKTLIEDDFLFQGLAVLMLLSLASAHSVPANSLLWLIAVAVLSGSIFSQVAHHLPSLLAKQMNHLYIYDLTMTICTSVCVPLSTYCTAYHVESDNSSTLYIALALLCIFLATSFLFSLLIRYGFDPFGKRSTIVETLKPDECCPLLPSYIGYANYQWMQKTAGDYLQIDAALVALFSLYFSRRVALNFKL</sequence>
<proteinExistence type="predicted"/>
<keyword evidence="1" id="KW-1133">Transmembrane helix</keyword>
<evidence type="ECO:0000313" key="3">
    <source>
        <dbReference type="WBParaSite" id="EEL_0000557101-mRNA-1"/>
    </source>
</evidence>
<accession>A0A0R3RU80</accession>
<reference evidence="3" key="1">
    <citation type="submission" date="2017-02" db="UniProtKB">
        <authorList>
            <consortium name="WormBaseParasite"/>
        </authorList>
    </citation>
    <scope>IDENTIFICATION</scope>
</reference>
<dbReference type="Proteomes" id="UP000050640">
    <property type="component" value="Unplaced"/>
</dbReference>
<protein>
    <submittedName>
        <fullName evidence="3">MARVEL domain-containing protein</fullName>
    </submittedName>
</protein>